<reference evidence="1 2" key="1">
    <citation type="journal article" date="2013" name="Genome Biol. Evol.">
        <title>Genomes of Stigonematalean cyanobacteria (subsection V) and the evolution of oxygenic photosynthesis from prokaryotes to plastids.</title>
        <authorList>
            <person name="Dagan T."/>
            <person name="Roettger M."/>
            <person name="Stucken K."/>
            <person name="Landan G."/>
            <person name="Koch R."/>
            <person name="Major P."/>
            <person name="Gould S.B."/>
            <person name="Goremykin V.V."/>
            <person name="Rippka R."/>
            <person name="Tandeau de Marsac N."/>
            <person name="Gugger M."/>
            <person name="Lockhart P.J."/>
            <person name="Allen J.F."/>
            <person name="Brune I."/>
            <person name="Maus I."/>
            <person name="Puhler A."/>
            <person name="Martin W.F."/>
        </authorList>
    </citation>
    <scope>NUCLEOTIDE SEQUENCE [LARGE SCALE GENOMIC DNA]</scope>
    <source>
        <strain evidence="1 2">PCC 7110</strain>
    </source>
</reference>
<evidence type="ECO:0000313" key="1">
    <source>
        <dbReference type="EMBL" id="KYC43520.1"/>
    </source>
</evidence>
<organism evidence="1 2">
    <name type="scientific">Scytonema hofmannii PCC 7110</name>
    <dbReference type="NCBI Taxonomy" id="128403"/>
    <lineage>
        <taxon>Bacteria</taxon>
        <taxon>Bacillati</taxon>
        <taxon>Cyanobacteriota</taxon>
        <taxon>Cyanophyceae</taxon>
        <taxon>Nostocales</taxon>
        <taxon>Scytonemataceae</taxon>
        <taxon>Scytonema</taxon>
    </lineage>
</organism>
<proteinExistence type="predicted"/>
<evidence type="ECO:0000313" key="2">
    <source>
        <dbReference type="Proteomes" id="UP000076925"/>
    </source>
</evidence>
<accession>A0A139XFP8</accession>
<dbReference type="EMBL" id="ANNX02000013">
    <property type="protein sequence ID" value="KYC43520.1"/>
    <property type="molecule type" value="Genomic_DNA"/>
</dbReference>
<name>A0A139XFP8_9CYAN</name>
<dbReference type="Proteomes" id="UP000076925">
    <property type="component" value="Unassembled WGS sequence"/>
</dbReference>
<dbReference type="Pfam" id="PF26125">
    <property type="entry name" value="AcrVA2-like"/>
    <property type="match status" value="1"/>
</dbReference>
<keyword evidence="2" id="KW-1185">Reference proteome</keyword>
<sequence>MSKKQECKPNPLSHYHPIRYASSKSHFLNEAIQTFSLDSGKDVDIIFSCSQKQLEKSYNYLVSQRIKDIQSSLSSDIYPDYLRKVYRTINKYYFLGKVTQYERGLDFLEIFHNDDYITLRQYISLSYHGSNIFDFSPQLLELFGKTDIKNVLLKDIHLPFPTIYLYFGKQDDKKFDGNINSLITSIVSQKSSTLKNDVCFWLDGVYVSQCPNTSSLRIALTSIKSKTNKYPNNCIDCYEDVIHFILNRSFANITVGEAAELERKRLEEINNKQRIKRQKEDRFSSSDLENFKNQHKLGMDSKFKQIINYINLVVNCLLYLQSYPEEIQEDYPQVAPENLVNRTKYASQSGIIRKTAENP</sequence>
<dbReference type="RefSeq" id="WP_066612820.1">
    <property type="nucleotide sequence ID" value="NZ_KQ976354.1"/>
</dbReference>
<gene>
    <name evidence="1" type="ORF">WA1_10685</name>
</gene>
<protein>
    <submittedName>
        <fullName evidence="1">Uncharacterized protein</fullName>
    </submittedName>
</protein>
<comment type="caution">
    <text evidence="1">The sequence shown here is derived from an EMBL/GenBank/DDBJ whole genome shotgun (WGS) entry which is preliminary data.</text>
</comment>
<dbReference type="AlphaFoldDB" id="A0A139XFP8"/>
<dbReference type="InterPro" id="IPR058915">
    <property type="entry name" value="AcrVA2-like"/>
</dbReference>
<dbReference type="OrthoDB" id="517278at2"/>